<dbReference type="AlphaFoldDB" id="A0A016UJV4"/>
<gene>
    <name evidence="1" type="primary">Acey_s0036.g3161</name>
    <name evidence="1" type="ORF">Y032_0036g3161</name>
</gene>
<proteinExistence type="predicted"/>
<organism evidence="1 2">
    <name type="scientific">Ancylostoma ceylanicum</name>
    <dbReference type="NCBI Taxonomy" id="53326"/>
    <lineage>
        <taxon>Eukaryota</taxon>
        <taxon>Metazoa</taxon>
        <taxon>Ecdysozoa</taxon>
        <taxon>Nematoda</taxon>
        <taxon>Chromadorea</taxon>
        <taxon>Rhabditida</taxon>
        <taxon>Rhabditina</taxon>
        <taxon>Rhabditomorpha</taxon>
        <taxon>Strongyloidea</taxon>
        <taxon>Ancylostomatidae</taxon>
        <taxon>Ancylostomatinae</taxon>
        <taxon>Ancylostoma</taxon>
    </lineage>
</organism>
<name>A0A016UJV4_9BILA</name>
<accession>A0A016UJV4</accession>
<comment type="caution">
    <text evidence="1">The sequence shown here is derived from an EMBL/GenBank/DDBJ whole genome shotgun (WGS) entry which is preliminary data.</text>
</comment>
<sequence>MTDAPTVVSLHAASPTFVAIGNVERADVGASRVISVTKPEIACRKTSVEEPSEPTGEMVELSLISVIESRINVY</sequence>
<evidence type="ECO:0000313" key="1">
    <source>
        <dbReference type="EMBL" id="EYC15475.1"/>
    </source>
</evidence>
<reference evidence="2" key="1">
    <citation type="journal article" date="2015" name="Nat. Genet.">
        <title>The genome and transcriptome of the zoonotic hookworm Ancylostoma ceylanicum identify infection-specific gene families.</title>
        <authorList>
            <person name="Schwarz E.M."/>
            <person name="Hu Y."/>
            <person name="Antoshechkin I."/>
            <person name="Miller M.M."/>
            <person name="Sternberg P.W."/>
            <person name="Aroian R.V."/>
        </authorList>
    </citation>
    <scope>NUCLEOTIDE SEQUENCE</scope>
    <source>
        <strain evidence="2">HY135</strain>
    </source>
</reference>
<dbReference type="Proteomes" id="UP000024635">
    <property type="component" value="Unassembled WGS sequence"/>
</dbReference>
<evidence type="ECO:0000313" key="2">
    <source>
        <dbReference type="Proteomes" id="UP000024635"/>
    </source>
</evidence>
<protein>
    <submittedName>
        <fullName evidence="1">Uncharacterized protein</fullName>
    </submittedName>
</protein>
<dbReference type="EMBL" id="JARK01001372">
    <property type="protein sequence ID" value="EYC15475.1"/>
    <property type="molecule type" value="Genomic_DNA"/>
</dbReference>
<keyword evidence="2" id="KW-1185">Reference proteome</keyword>